<dbReference type="GO" id="GO:0000226">
    <property type="term" value="P:microtubule cytoskeleton organization"/>
    <property type="evidence" value="ECO:0007669"/>
    <property type="project" value="TreeGrafter"/>
</dbReference>
<dbReference type="InterPro" id="IPR004344">
    <property type="entry name" value="TTL/TTLL_fam"/>
</dbReference>
<keyword evidence="2" id="KW-0547">Nucleotide-binding</keyword>
<evidence type="ECO:0000256" key="6">
    <source>
        <dbReference type="SAM" id="MobiDB-lite"/>
    </source>
</evidence>
<evidence type="ECO:0000256" key="1">
    <source>
        <dbReference type="ARBA" id="ARBA00022598"/>
    </source>
</evidence>
<accession>A0A0D3JGD7</accession>
<feature type="compositionally biased region" description="Acidic residues" evidence="6">
    <location>
        <begin position="410"/>
        <end position="423"/>
    </location>
</feature>
<evidence type="ECO:0000256" key="3">
    <source>
        <dbReference type="ARBA" id="ARBA00022840"/>
    </source>
</evidence>
<dbReference type="KEGG" id="ehx:EMIHUDRAFT_116665"/>
<dbReference type="Proteomes" id="UP000013827">
    <property type="component" value="Unassembled WGS sequence"/>
</dbReference>
<dbReference type="RefSeq" id="XP_005775001.1">
    <property type="nucleotide sequence ID" value="XM_005774944.1"/>
</dbReference>
<evidence type="ECO:0000256" key="2">
    <source>
        <dbReference type="ARBA" id="ARBA00022741"/>
    </source>
</evidence>
<dbReference type="Gene3D" id="3.30.470.20">
    <property type="entry name" value="ATP-grasp fold, B domain"/>
    <property type="match status" value="1"/>
</dbReference>
<dbReference type="eggNOG" id="KOG2157">
    <property type="taxonomic scope" value="Eukaryota"/>
</dbReference>
<sequence>MPSDEPAAAVRGIVFRPQRYTLEALHQDEPRPPQRHEDGRLTYAFRGGESLVLRRLLEDHGYLPSPTADADLVWSSGHVGPETLLSLPRHAKVNHFPRSGVITRKDLLVRTIAMLRARCGRAAYEYLPLSFVLPADAAACTAAMGRDGGATWIAKPIASSQGRGISLLGSSAKLPVGEDCVVSRYVARPLLIDGYKFDLRLYVAVSSFEPLRAYVFEEGLCRFSTARYSDPADGGSAADADVFAHLTNYSINKRSSHFVPNADAADDGFGSKWSLSALKRCLARNGVDVAALWRRVDDLLLRTLIAAEPSVAAAGRQVGTAGGRASCFELLGFDVLIDEGLKPWLLEVNLSPSLGADTPLDLKARRAGGFRRLFPLAGGGEYLLLFAQHRPLNAALVRELDARCARAAQAEDEAEEEAADAEDAAGGAQGRGGTAGAGPRGAGPGGVEVAKESRRHLAPRDRCESIVVGQRTTGEAREAAVVSLSAE</sequence>
<dbReference type="GO" id="GO:0005524">
    <property type="term" value="F:ATP binding"/>
    <property type="evidence" value="ECO:0007669"/>
    <property type="project" value="UniProtKB-KW"/>
</dbReference>
<dbReference type="HOGENOM" id="CLU_560730_0_0_1"/>
<comment type="catalytic activity">
    <reaction evidence="5">
        <text>L-glutamyl-[protein] + L-glutamate + ATP = gamma-L-glutamyl-L-glutamyl-[protein] + ADP + phosphate + H(+)</text>
        <dbReference type="Rhea" id="RHEA:60144"/>
        <dbReference type="Rhea" id="RHEA-COMP:10208"/>
        <dbReference type="Rhea" id="RHEA-COMP:15517"/>
        <dbReference type="ChEBI" id="CHEBI:15378"/>
        <dbReference type="ChEBI" id="CHEBI:29973"/>
        <dbReference type="ChEBI" id="CHEBI:29985"/>
        <dbReference type="ChEBI" id="CHEBI:30616"/>
        <dbReference type="ChEBI" id="CHEBI:43474"/>
        <dbReference type="ChEBI" id="CHEBI:143622"/>
        <dbReference type="ChEBI" id="CHEBI:456216"/>
    </reaction>
    <physiologicalReaction direction="left-to-right" evidence="5">
        <dbReference type="Rhea" id="RHEA:60145"/>
    </physiologicalReaction>
</comment>
<keyword evidence="3" id="KW-0067">ATP-binding</keyword>
<dbReference type="PANTHER" id="PTHR12241">
    <property type="entry name" value="TUBULIN POLYGLUTAMYLASE"/>
    <property type="match status" value="1"/>
</dbReference>
<proteinExistence type="predicted"/>
<dbReference type="EnsemblProtists" id="EOD22572">
    <property type="protein sequence ID" value="EOD22572"/>
    <property type="gene ID" value="EMIHUDRAFT_116665"/>
</dbReference>
<dbReference type="PaxDb" id="2903-EOD22572"/>
<dbReference type="PANTHER" id="PTHR12241:SF145">
    <property type="entry name" value="TUBULIN POLYGLUTAMYLASE TTLL5"/>
    <property type="match status" value="1"/>
</dbReference>
<keyword evidence="1" id="KW-0436">Ligase</keyword>
<dbReference type="GeneID" id="17268117"/>
<dbReference type="GO" id="GO:0070740">
    <property type="term" value="F:tubulin-glutamic acid ligase activity"/>
    <property type="evidence" value="ECO:0007669"/>
    <property type="project" value="TreeGrafter"/>
</dbReference>
<dbReference type="GO" id="GO:0015631">
    <property type="term" value="F:tubulin binding"/>
    <property type="evidence" value="ECO:0007669"/>
    <property type="project" value="TreeGrafter"/>
</dbReference>
<keyword evidence="8" id="KW-1185">Reference proteome</keyword>
<reference evidence="7" key="2">
    <citation type="submission" date="2024-10" db="UniProtKB">
        <authorList>
            <consortium name="EnsemblProtists"/>
        </authorList>
    </citation>
    <scope>IDENTIFICATION</scope>
</reference>
<evidence type="ECO:0000256" key="4">
    <source>
        <dbReference type="ARBA" id="ARBA00041448"/>
    </source>
</evidence>
<organism evidence="7 8">
    <name type="scientific">Emiliania huxleyi (strain CCMP1516)</name>
    <dbReference type="NCBI Taxonomy" id="280463"/>
    <lineage>
        <taxon>Eukaryota</taxon>
        <taxon>Haptista</taxon>
        <taxon>Haptophyta</taxon>
        <taxon>Prymnesiophyceae</taxon>
        <taxon>Isochrysidales</taxon>
        <taxon>Noelaerhabdaceae</taxon>
        <taxon>Emiliania</taxon>
    </lineage>
</organism>
<reference evidence="8" key="1">
    <citation type="journal article" date="2013" name="Nature">
        <title>Pan genome of the phytoplankton Emiliania underpins its global distribution.</title>
        <authorList>
            <person name="Read B.A."/>
            <person name="Kegel J."/>
            <person name="Klute M.J."/>
            <person name="Kuo A."/>
            <person name="Lefebvre S.C."/>
            <person name="Maumus F."/>
            <person name="Mayer C."/>
            <person name="Miller J."/>
            <person name="Monier A."/>
            <person name="Salamov A."/>
            <person name="Young J."/>
            <person name="Aguilar M."/>
            <person name="Claverie J.M."/>
            <person name="Frickenhaus S."/>
            <person name="Gonzalez K."/>
            <person name="Herman E.K."/>
            <person name="Lin Y.C."/>
            <person name="Napier J."/>
            <person name="Ogata H."/>
            <person name="Sarno A.F."/>
            <person name="Shmutz J."/>
            <person name="Schroeder D."/>
            <person name="de Vargas C."/>
            <person name="Verret F."/>
            <person name="von Dassow P."/>
            <person name="Valentin K."/>
            <person name="Van de Peer Y."/>
            <person name="Wheeler G."/>
            <person name="Dacks J.B."/>
            <person name="Delwiche C.F."/>
            <person name="Dyhrman S.T."/>
            <person name="Glockner G."/>
            <person name="John U."/>
            <person name="Richards T."/>
            <person name="Worden A.Z."/>
            <person name="Zhang X."/>
            <person name="Grigoriev I.V."/>
            <person name="Allen A.E."/>
            <person name="Bidle K."/>
            <person name="Borodovsky M."/>
            <person name="Bowler C."/>
            <person name="Brownlee C."/>
            <person name="Cock J.M."/>
            <person name="Elias M."/>
            <person name="Gladyshev V.N."/>
            <person name="Groth M."/>
            <person name="Guda C."/>
            <person name="Hadaegh A."/>
            <person name="Iglesias-Rodriguez M.D."/>
            <person name="Jenkins J."/>
            <person name="Jones B.M."/>
            <person name="Lawson T."/>
            <person name="Leese F."/>
            <person name="Lindquist E."/>
            <person name="Lobanov A."/>
            <person name="Lomsadze A."/>
            <person name="Malik S.B."/>
            <person name="Marsh M.E."/>
            <person name="Mackinder L."/>
            <person name="Mock T."/>
            <person name="Mueller-Roeber B."/>
            <person name="Pagarete A."/>
            <person name="Parker M."/>
            <person name="Probert I."/>
            <person name="Quesneville H."/>
            <person name="Raines C."/>
            <person name="Rensing S.A."/>
            <person name="Riano-Pachon D.M."/>
            <person name="Richier S."/>
            <person name="Rokitta S."/>
            <person name="Shiraiwa Y."/>
            <person name="Soanes D.M."/>
            <person name="van der Giezen M."/>
            <person name="Wahlund T.M."/>
            <person name="Williams B."/>
            <person name="Wilson W."/>
            <person name="Wolfe G."/>
            <person name="Wurch L.L."/>
        </authorList>
    </citation>
    <scope>NUCLEOTIDE SEQUENCE</scope>
</reference>
<dbReference type="SUPFAM" id="SSF56059">
    <property type="entry name" value="Glutathione synthetase ATP-binding domain-like"/>
    <property type="match status" value="1"/>
</dbReference>
<dbReference type="AlphaFoldDB" id="A0A0D3JGD7"/>
<dbReference type="Pfam" id="PF03133">
    <property type="entry name" value="TTL"/>
    <property type="match status" value="1"/>
</dbReference>
<evidence type="ECO:0000313" key="7">
    <source>
        <dbReference type="EnsemblProtists" id="EOD22572"/>
    </source>
</evidence>
<evidence type="ECO:0000256" key="5">
    <source>
        <dbReference type="ARBA" id="ARBA00049274"/>
    </source>
</evidence>
<evidence type="ECO:0000313" key="8">
    <source>
        <dbReference type="Proteomes" id="UP000013827"/>
    </source>
</evidence>
<dbReference type="STRING" id="2903.R1CJ40"/>
<protein>
    <recommendedName>
        <fullName evidence="4">Tubulin--tyrosine ligase-like protein 5</fullName>
    </recommendedName>
</protein>
<feature type="compositionally biased region" description="Gly residues" evidence="6">
    <location>
        <begin position="427"/>
        <end position="446"/>
    </location>
</feature>
<dbReference type="GO" id="GO:0036064">
    <property type="term" value="C:ciliary basal body"/>
    <property type="evidence" value="ECO:0007669"/>
    <property type="project" value="TreeGrafter"/>
</dbReference>
<dbReference type="OMA" id="CKDENIC"/>
<dbReference type="PROSITE" id="PS51221">
    <property type="entry name" value="TTL"/>
    <property type="match status" value="1"/>
</dbReference>
<feature type="region of interest" description="Disordered" evidence="6">
    <location>
        <begin position="408"/>
        <end position="487"/>
    </location>
</feature>
<name>A0A0D3JGD7_EMIH1</name>